<evidence type="ECO:0000256" key="1">
    <source>
        <dbReference type="ARBA" id="ARBA00004141"/>
    </source>
</evidence>
<reference evidence="7 8" key="1">
    <citation type="journal article" date="2008" name="Nature">
        <title>The genome of Laccaria bicolor provides insights into mycorrhizal symbiosis.</title>
        <authorList>
            <person name="Martin F."/>
            <person name="Aerts A."/>
            <person name="Ahren D."/>
            <person name="Brun A."/>
            <person name="Danchin E.G.J."/>
            <person name="Duchaussoy F."/>
            <person name="Gibon J."/>
            <person name="Kohler A."/>
            <person name="Lindquist E."/>
            <person name="Pereda V."/>
            <person name="Salamov A."/>
            <person name="Shapiro H.J."/>
            <person name="Wuyts J."/>
            <person name="Blaudez D."/>
            <person name="Buee M."/>
            <person name="Brokstein P."/>
            <person name="Canbaeck B."/>
            <person name="Cohen D."/>
            <person name="Courty P.E."/>
            <person name="Coutinho P.M."/>
            <person name="Delaruelle C."/>
            <person name="Detter J.C."/>
            <person name="Deveau A."/>
            <person name="DiFazio S."/>
            <person name="Duplessis S."/>
            <person name="Fraissinet-Tachet L."/>
            <person name="Lucic E."/>
            <person name="Frey-Klett P."/>
            <person name="Fourrey C."/>
            <person name="Feussner I."/>
            <person name="Gay G."/>
            <person name="Grimwood J."/>
            <person name="Hoegger P.J."/>
            <person name="Jain P."/>
            <person name="Kilaru S."/>
            <person name="Labbe J."/>
            <person name="Lin Y.C."/>
            <person name="Legue V."/>
            <person name="Le Tacon F."/>
            <person name="Marmeisse R."/>
            <person name="Melayah D."/>
            <person name="Montanini B."/>
            <person name="Muratet M."/>
            <person name="Nehls U."/>
            <person name="Niculita-Hirzel H."/>
            <person name="Oudot-Le Secq M.P."/>
            <person name="Peter M."/>
            <person name="Quesneville H."/>
            <person name="Rajashekar B."/>
            <person name="Reich M."/>
            <person name="Rouhier N."/>
            <person name="Schmutz J."/>
            <person name="Yin T."/>
            <person name="Chalot M."/>
            <person name="Henrissat B."/>
            <person name="Kuees U."/>
            <person name="Lucas S."/>
            <person name="Van de Peer Y."/>
            <person name="Podila G.K."/>
            <person name="Polle A."/>
            <person name="Pukkila P.J."/>
            <person name="Richardson P.M."/>
            <person name="Rouze P."/>
            <person name="Sanders I.R."/>
            <person name="Stajich J.E."/>
            <person name="Tunlid A."/>
            <person name="Tuskan G."/>
            <person name="Grigoriev I.V."/>
        </authorList>
    </citation>
    <scope>NUCLEOTIDE SEQUENCE [LARGE SCALE GENOMIC DNA]</scope>
    <source>
        <strain evidence="8">S238N-H82 / ATCC MYA-4686</strain>
    </source>
</reference>
<gene>
    <name evidence="7" type="ORF">LACBIDRAFT_308281</name>
</gene>
<comment type="subcellular location">
    <subcellularLocation>
        <location evidence="1">Membrane</location>
        <topology evidence="1">Multi-pass membrane protein</topology>
    </subcellularLocation>
</comment>
<evidence type="ECO:0000256" key="4">
    <source>
        <dbReference type="ARBA" id="ARBA00022989"/>
    </source>
</evidence>
<keyword evidence="3 6" id="KW-0812">Transmembrane</keyword>
<sequence>MARSEELATVGSPILAFISLNRYLTNTLFHFYQFLRTARLSFYGGALFGPAMTTWYSFLNRIEFPSPTKALVYRVWLDQAILTPVPVAFFYGSMSILEGKPEEATSRIKAASVPTIIRNWCVLTDPQWRLLILFRGVYIPTQLINFSIVPPHLRFFTVSVVSWFWSKRLMFCHLTGDS</sequence>
<dbReference type="InParanoid" id="B0DS00"/>
<dbReference type="EMBL" id="DS547129">
    <property type="protein sequence ID" value="EDR02616.1"/>
    <property type="molecule type" value="Genomic_DNA"/>
</dbReference>
<dbReference type="Proteomes" id="UP000001194">
    <property type="component" value="Unassembled WGS sequence"/>
</dbReference>
<protein>
    <submittedName>
        <fullName evidence="7">Predicted protein</fullName>
    </submittedName>
</protein>
<keyword evidence="5 6" id="KW-0472">Membrane</keyword>
<dbReference type="RefSeq" id="XP_001886660.1">
    <property type="nucleotide sequence ID" value="XM_001886625.1"/>
</dbReference>
<name>B0DS00_LACBS</name>
<evidence type="ECO:0000256" key="3">
    <source>
        <dbReference type="ARBA" id="ARBA00022692"/>
    </source>
</evidence>
<dbReference type="Pfam" id="PF04117">
    <property type="entry name" value="Mpv17_PMP22"/>
    <property type="match status" value="1"/>
</dbReference>
<organism evidence="8">
    <name type="scientific">Laccaria bicolor (strain S238N-H82 / ATCC MYA-4686)</name>
    <name type="common">Bicoloured deceiver</name>
    <name type="synonym">Laccaria laccata var. bicolor</name>
    <dbReference type="NCBI Taxonomy" id="486041"/>
    <lineage>
        <taxon>Eukaryota</taxon>
        <taxon>Fungi</taxon>
        <taxon>Dikarya</taxon>
        <taxon>Basidiomycota</taxon>
        <taxon>Agaricomycotina</taxon>
        <taxon>Agaricomycetes</taxon>
        <taxon>Agaricomycetidae</taxon>
        <taxon>Agaricales</taxon>
        <taxon>Agaricineae</taxon>
        <taxon>Hydnangiaceae</taxon>
        <taxon>Laccaria</taxon>
    </lineage>
</organism>
<dbReference type="GeneID" id="6082285"/>
<evidence type="ECO:0000313" key="8">
    <source>
        <dbReference type="Proteomes" id="UP000001194"/>
    </source>
</evidence>
<comment type="similarity">
    <text evidence="2 6">Belongs to the peroxisomal membrane protein PXMP2/4 family.</text>
</comment>
<keyword evidence="8" id="KW-1185">Reference proteome</keyword>
<accession>B0DS00</accession>
<dbReference type="GO" id="GO:0016020">
    <property type="term" value="C:membrane"/>
    <property type="evidence" value="ECO:0007669"/>
    <property type="project" value="UniProtKB-SubCell"/>
</dbReference>
<dbReference type="InterPro" id="IPR007248">
    <property type="entry name" value="Mpv17_PMP22"/>
</dbReference>
<evidence type="ECO:0000256" key="6">
    <source>
        <dbReference type="RuleBase" id="RU363053"/>
    </source>
</evidence>
<dbReference type="PANTHER" id="PTHR11266:SF17">
    <property type="entry name" value="PROTEIN MPV17"/>
    <property type="match status" value="1"/>
</dbReference>
<keyword evidence="4 6" id="KW-1133">Transmembrane helix</keyword>
<evidence type="ECO:0000313" key="7">
    <source>
        <dbReference type="EMBL" id="EDR02616.1"/>
    </source>
</evidence>
<proteinExistence type="inferred from homology"/>
<dbReference type="PANTHER" id="PTHR11266">
    <property type="entry name" value="PEROXISOMAL MEMBRANE PROTEIN 2, PXMP2 MPV17"/>
    <property type="match status" value="1"/>
</dbReference>
<dbReference type="KEGG" id="lbc:LACBIDRAFT_308281"/>
<evidence type="ECO:0000256" key="2">
    <source>
        <dbReference type="ARBA" id="ARBA00006824"/>
    </source>
</evidence>
<feature type="transmembrane region" description="Helical" evidence="6">
    <location>
        <begin position="40"/>
        <end position="59"/>
    </location>
</feature>
<dbReference type="OrthoDB" id="430207at2759"/>
<dbReference type="GO" id="GO:0005739">
    <property type="term" value="C:mitochondrion"/>
    <property type="evidence" value="ECO:0007669"/>
    <property type="project" value="TreeGrafter"/>
</dbReference>
<evidence type="ECO:0000256" key="5">
    <source>
        <dbReference type="ARBA" id="ARBA00023136"/>
    </source>
</evidence>
<dbReference type="AlphaFoldDB" id="B0DS00"/>
<dbReference type="STRING" id="486041.B0DS00"/>
<dbReference type="HOGENOM" id="CLU_1510870_0_0_1"/>
<feature type="transmembrane region" description="Helical" evidence="6">
    <location>
        <begin position="7"/>
        <end position="24"/>
    </location>
</feature>
<feature type="transmembrane region" description="Helical" evidence="6">
    <location>
        <begin position="143"/>
        <end position="165"/>
    </location>
</feature>